<dbReference type="Gene3D" id="3.30.300.30">
    <property type="match status" value="2"/>
</dbReference>
<dbReference type="GO" id="GO:0009239">
    <property type="term" value="P:enterobactin biosynthetic process"/>
    <property type="evidence" value="ECO:0007669"/>
    <property type="project" value="TreeGrafter"/>
</dbReference>
<dbReference type="GO" id="GO:0031177">
    <property type="term" value="F:phosphopantetheine binding"/>
    <property type="evidence" value="ECO:0007669"/>
    <property type="project" value="InterPro"/>
</dbReference>
<dbReference type="EMBL" id="FOHS01000005">
    <property type="protein sequence ID" value="SET96720.1"/>
    <property type="molecule type" value="Genomic_DNA"/>
</dbReference>
<dbReference type="FunFam" id="1.10.1200.10:FF:000016">
    <property type="entry name" value="Non-ribosomal peptide synthase"/>
    <property type="match status" value="1"/>
</dbReference>
<dbReference type="CDD" id="cd05930">
    <property type="entry name" value="A_NRPS"/>
    <property type="match status" value="1"/>
</dbReference>
<evidence type="ECO:0000313" key="5">
    <source>
        <dbReference type="EMBL" id="SET96720.1"/>
    </source>
</evidence>
<dbReference type="Pfam" id="PF00550">
    <property type="entry name" value="PP-binding"/>
    <property type="match status" value="2"/>
</dbReference>
<dbReference type="NCBIfam" id="TIGR01733">
    <property type="entry name" value="AA-adenyl-dom"/>
    <property type="match status" value="2"/>
</dbReference>
<dbReference type="PROSITE" id="PS00012">
    <property type="entry name" value="PHOSPHOPANTETHEINE"/>
    <property type="match status" value="2"/>
</dbReference>
<dbReference type="Gene3D" id="3.40.50.980">
    <property type="match status" value="4"/>
</dbReference>
<dbReference type="InterPro" id="IPR006162">
    <property type="entry name" value="Ppantetheine_attach_site"/>
</dbReference>
<dbReference type="Pfam" id="PF13193">
    <property type="entry name" value="AMP-binding_C"/>
    <property type="match status" value="2"/>
</dbReference>
<accession>A0A1I0IHZ6</accession>
<dbReference type="RefSeq" id="WP_092773624.1">
    <property type="nucleotide sequence ID" value="NZ_FOHS01000005.1"/>
</dbReference>
<dbReference type="InterPro" id="IPR009081">
    <property type="entry name" value="PP-bd_ACP"/>
</dbReference>
<dbReference type="FunFam" id="3.30.300.30:FF:000015">
    <property type="entry name" value="Nonribosomal peptide synthase SidD"/>
    <property type="match status" value="1"/>
</dbReference>
<dbReference type="Proteomes" id="UP000198697">
    <property type="component" value="Unassembled WGS sequence"/>
</dbReference>
<dbReference type="InterPro" id="IPR023213">
    <property type="entry name" value="CAT-like_dom_sf"/>
</dbReference>
<dbReference type="Pfam" id="PF00668">
    <property type="entry name" value="Condensation"/>
    <property type="match status" value="3"/>
</dbReference>
<feature type="domain" description="Carrier" evidence="4">
    <location>
        <begin position="1011"/>
        <end position="1086"/>
    </location>
</feature>
<dbReference type="CDD" id="cd12117">
    <property type="entry name" value="A_NRPS_Srf_like"/>
    <property type="match status" value="1"/>
</dbReference>
<gene>
    <name evidence="5" type="ORF">SAMN04487998_3313</name>
</gene>
<evidence type="ECO:0000256" key="1">
    <source>
        <dbReference type="ARBA" id="ARBA00001957"/>
    </source>
</evidence>
<dbReference type="InterPro" id="IPR020806">
    <property type="entry name" value="PKS_PP-bd"/>
</dbReference>
<dbReference type="InterPro" id="IPR045851">
    <property type="entry name" value="AMP-bd_C_sf"/>
</dbReference>
<dbReference type="PANTHER" id="PTHR45527:SF1">
    <property type="entry name" value="FATTY ACID SYNTHASE"/>
    <property type="match status" value="1"/>
</dbReference>
<dbReference type="Gene3D" id="3.30.559.30">
    <property type="entry name" value="Nonribosomal peptide synthetase, condensation domain"/>
    <property type="match status" value="3"/>
</dbReference>
<dbReference type="SUPFAM" id="SSF52777">
    <property type="entry name" value="CoA-dependent acyltransferases"/>
    <property type="match status" value="6"/>
</dbReference>
<dbReference type="InterPro" id="IPR036736">
    <property type="entry name" value="ACP-like_sf"/>
</dbReference>
<comment type="cofactor">
    <cofactor evidence="1">
        <name>pantetheine 4'-phosphate</name>
        <dbReference type="ChEBI" id="CHEBI:47942"/>
    </cofactor>
</comment>
<dbReference type="PROSITE" id="PS00455">
    <property type="entry name" value="AMP_BINDING"/>
    <property type="match status" value="2"/>
</dbReference>
<dbReference type="GO" id="GO:0009366">
    <property type="term" value="C:enterobactin synthetase complex"/>
    <property type="evidence" value="ECO:0007669"/>
    <property type="project" value="TreeGrafter"/>
</dbReference>
<dbReference type="FunFam" id="1.10.1200.10:FF:000005">
    <property type="entry name" value="Nonribosomal peptide synthetase 1"/>
    <property type="match status" value="1"/>
</dbReference>
<dbReference type="GO" id="GO:0005829">
    <property type="term" value="C:cytosol"/>
    <property type="evidence" value="ECO:0007669"/>
    <property type="project" value="TreeGrafter"/>
</dbReference>
<dbReference type="CDD" id="cd19531">
    <property type="entry name" value="LCL_NRPS-like"/>
    <property type="match status" value="2"/>
</dbReference>
<dbReference type="InterPro" id="IPR020845">
    <property type="entry name" value="AMP-binding_CS"/>
</dbReference>
<keyword evidence="2" id="KW-0596">Phosphopantetheine</keyword>
<dbReference type="InterPro" id="IPR001242">
    <property type="entry name" value="Condensation_dom"/>
</dbReference>
<evidence type="ECO:0000259" key="4">
    <source>
        <dbReference type="PROSITE" id="PS50075"/>
    </source>
</evidence>
<dbReference type="FunFam" id="3.40.50.980:FF:000001">
    <property type="entry name" value="Non-ribosomal peptide synthetase"/>
    <property type="match status" value="1"/>
</dbReference>
<evidence type="ECO:0000256" key="2">
    <source>
        <dbReference type="ARBA" id="ARBA00022450"/>
    </source>
</evidence>
<dbReference type="Gene3D" id="3.30.559.10">
    <property type="entry name" value="Chloramphenicol acetyltransferase-like domain"/>
    <property type="match status" value="3"/>
</dbReference>
<proteinExistence type="predicted"/>
<dbReference type="SUPFAM" id="SSF47336">
    <property type="entry name" value="ACP-like"/>
    <property type="match status" value="2"/>
</dbReference>
<reference evidence="6" key="1">
    <citation type="submission" date="2016-10" db="EMBL/GenBank/DDBJ databases">
        <authorList>
            <person name="Varghese N."/>
            <person name="Submissions S."/>
        </authorList>
    </citation>
    <scope>NUCLEOTIDE SEQUENCE [LARGE SCALE GENOMIC DNA]</scope>
    <source>
        <strain evidence="6">DSM 15310</strain>
    </source>
</reference>
<dbReference type="Gene3D" id="1.10.1200.10">
    <property type="entry name" value="ACP-like"/>
    <property type="match status" value="2"/>
</dbReference>
<feature type="domain" description="Carrier" evidence="4">
    <location>
        <begin position="2064"/>
        <end position="2139"/>
    </location>
</feature>
<dbReference type="STRING" id="82805.SAMN04487998_3313"/>
<dbReference type="Pfam" id="PF00501">
    <property type="entry name" value="AMP-binding"/>
    <property type="match status" value="2"/>
</dbReference>
<dbReference type="SUPFAM" id="SSF56801">
    <property type="entry name" value="Acetyl-CoA synthetase-like"/>
    <property type="match status" value="2"/>
</dbReference>
<dbReference type="InterPro" id="IPR010071">
    <property type="entry name" value="AA_adenyl_dom"/>
</dbReference>
<name>A0A1I0IHZ6_9BACT</name>
<keyword evidence="3" id="KW-0597">Phosphoprotein</keyword>
<dbReference type="PANTHER" id="PTHR45527">
    <property type="entry name" value="NONRIBOSOMAL PEPTIDE SYNTHETASE"/>
    <property type="match status" value="1"/>
</dbReference>
<dbReference type="GO" id="GO:0047527">
    <property type="term" value="F:2,3-dihydroxybenzoate-serine ligase activity"/>
    <property type="evidence" value="ECO:0007669"/>
    <property type="project" value="TreeGrafter"/>
</dbReference>
<keyword evidence="6" id="KW-1185">Reference proteome</keyword>
<dbReference type="InterPro" id="IPR025110">
    <property type="entry name" value="AMP-bd_C"/>
</dbReference>
<dbReference type="CDD" id="cd19543">
    <property type="entry name" value="DCL_NRPS"/>
    <property type="match status" value="1"/>
</dbReference>
<protein>
    <submittedName>
        <fullName evidence="5">AMP-binding enzyme C-terminal domain-containing protein</fullName>
    </submittedName>
</protein>
<dbReference type="Gene3D" id="2.30.38.10">
    <property type="entry name" value="Luciferase, Domain 3"/>
    <property type="match status" value="2"/>
</dbReference>
<dbReference type="OrthoDB" id="4317020at2"/>
<dbReference type="GO" id="GO:0043041">
    <property type="term" value="P:amino acid activation for nonribosomal peptide biosynthetic process"/>
    <property type="evidence" value="ECO:0007669"/>
    <property type="project" value="TreeGrafter"/>
</dbReference>
<evidence type="ECO:0000313" key="6">
    <source>
        <dbReference type="Proteomes" id="UP000198697"/>
    </source>
</evidence>
<dbReference type="SMART" id="SM00823">
    <property type="entry name" value="PKS_PP"/>
    <property type="match status" value="2"/>
</dbReference>
<dbReference type="InterPro" id="IPR000873">
    <property type="entry name" value="AMP-dep_synth/lig_dom"/>
</dbReference>
<dbReference type="PROSITE" id="PS50075">
    <property type="entry name" value="CARRIER"/>
    <property type="match status" value="2"/>
</dbReference>
<dbReference type="GO" id="GO:0072330">
    <property type="term" value="P:monocarboxylic acid biosynthetic process"/>
    <property type="evidence" value="ECO:0007669"/>
    <property type="project" value="UniProtKB-ARBA"/>
</dbReference>
<organism evidence="5 6">
    <name type="scientific">Hymenobacter actinosclerus</name>
    <dbReference type="NCBI Taxonomy" id="82805"/>
    <lineage>
        <taxon>Bacteria</taxon>
        <taxon>Pseudomonadati</taxon>
        <taxon>Bacteroidota</taxon>
        <taxon>Cytophagia</taxon>
        <taxon>Cytophagales</taxon>
        <taxon>Hymenobacteraceae</taxon>
        <taxon>Hymenobacter</taxon>
    </lineage>
</organism>
<sequence>MNNKDNIQQIYPLTPMQEGMLFHTLRDESRAYFSQTTYTAHGELDVDVLARSLAELGRRHDILRTSFVYDKVEQPLQVVLRNRCIGLSIEDLTELSAAEAQARVVTCRQQAVAQGFDLTRDPLIRLAVLRTAATVHEFVWSYHHILMDGWCLSVLLTELREIYRATQAGLPVPLPPPVPFGRYVKWLAQQDKAAAATYWQNYLRGYETLAALPPDQEPQPGAPLVAPEVATLHLSATDTARLTAWARQQQTTLNTVFQALWGILLARYNNTTDVVYGNVVSGRPTDLPDADQIIGLFINTVPLRVSYTGHTRFDELVRQLHQDAVEAVPHHHQPLVEIQSATELRSQLIQHVIAFENYPVQDDLLEGDSVGNDPFSLDNVGGYEHTHYHLDVDVEIGQELAVTISFNPQHYSATYVHRLTGHLGRLFAQVLAEPTALVAELELLTPAERAEQLHMLNRGAIELGNDLPINLCFEQQVACFPEALAVVHNDVTWTYAQLNTEANRIGHQLQKLGVGAEDFVGVNVERGPGLVAAMLGILKLGARYVPLDVQNPASRNCELMASSTMQGLISDAAGLAILLGTEVASWPLVLSLDPLPANTARQITNLGIGWADADTAPDQGAAENLPNRNRMDSWAYMLYTSGSTGQPKGAITRHDGAMNHILAEINELDLPQGFRFLQSASISSDISVWQILGPLMHGGTTVIIDKDDLLNYEALLRVLVRHDVTIIEFVPSFLLGLTDYIDNYYSETNPLPSLRWLMMVGEVVSVDLVNQWLRVVPGCRIVNGYGPCEASDDIAQYLIEQPLGPEVRKVAIGRPIANMNIFVVDRFGRLLPRGIVGELAVSGVGVGAGYWQEPAKTAISFVPNHFEGTLGDTIYRTGDLTRWLPDGNLEFLGRVDHQVKIRGYRVELGEIESRLHTCPAVEAAAVVIRPYQGEQQIIAYLVPRQSKALTDADLQQQVRRQVQEFVKAQLATYMHPAEYVLLAAFPLNLSDKVDRKALPEPGGTLRKTVLVPVNDTEIRLLELWQKILTREVIGTDENFFDVGGHSLKATRLAAHINKAFDTNISVRTIFTAPTIQQLARAVQGNEAAYQSITLAPAQADYPLSHAQRRLWLVNQLNPEEQFSYNMTVAYRLTGPLQPEALAKALQQLVTRHEILRTVFVTEAGEPRQRVGTANASHTLRYNDWRGQPEAEAAAMVQAQEDFHTVFNLAEGPLFQARLMQLADEDFVFVLVLHHIVADGWSSDILLSDLLTLYQAARTETVAVLPTLPIQYKDFAVWHNAQLASPAAEAHRAYWRAQFAGEVPVLEMPTDFPRPAHRTQRGAVLELRIDAATTSGLRQLSSRRGATLFMGLVASVKALLYRYTGQTDLVVGTVASGREHSDLEHQIGFYVNTLPLRTRLAGTASFEVLLDQVKQVALGAFEHQSYPFDQLVDDLQVPRELSRSPLFDVLVVLQSNSAEAEAANPASELTFNAVELSQGYSKFDLTVEAWEEAEGLTVALEYSTDLFMPARIERMAGHYAQLLRAIVAGAHIALDALDYLPTTEQTELLGFAGTSVPVLPEQTVSAQFEQMAARYPNQVAVADNERTLTYAQLNAEANQLARYLREQYEVGAESIVAVALTRRVEFVTVALAVLKAGGAYLPLEVNLPAERVAELLTDTNARVLLTDAEALPRALGGAYACLHPGLVDCSAFAATNLAHGGPQSNSLAYVMYTSGSTGKPKGVMVEHRGIIRLVLDADYIHFGPGQRMLQTGSLAFDAATFEIWGPLLHGGQVHILALDHLLDTDKLRHTIQQKAITDVFFTTSWFNQLADEAPDLFHGLRRVLTGGEKISVAHVRRVQEHCPNVELVNLYGPTENTTLSTYYRIPRPAPATIPLGGPIANSTVYVVDGQGRLVPKGIPGELWLGGEGLARGYWQDADRTRQQFVPNPFGQGLLYCSGDRACWREDGQLDFLGRVDNQVKIRGFRIEPDEIASLLKTHPGVAEAFVLVQADAATDKLLVAYYTLSEPLLAESLRKFLQNQLPAYMVPSLLVPLATVPLHPNGKLNRYALPEIGPLLAQQSAANSQPDTPTEAALLAIWADVLGRESISVEDDFFSIGGNSLKAVRVLASVQQQFDRKIGLAIFFQHPSVRTLACVIESRSAERPTTIPTVTPAPRYDVSRAQRRIWVMDQLETDRAAYNITGTYALPSDLDAVTLAQAVRRLADRHEILRTTFVAEDGQPYQHVLPGPQPALALVIRTVATADFEATVARAAQAEQQHVFDLEALPLLRLHLLTDAASRHVLIVNLHHIIGDGWSLLLLLSELSAHYHAIRTAELPLPELPMQYKDYAAWHNQQLQEAPSRHSEQYWLDQLSGLDARPDLPLDHDRAAVRSYASAVLPFELNAPLADALRSLCEQQGASLFMGLQAVVKVWLARLLPTEMVTVGTTAAGREQPGLAKQLGCYVNVLPLRTQLYGLNSFDEVLAAVRKTTLAAFEHQSYPFDLLVEKLGLRRDLSRNLLFDVMLNFLDGLDLADDEAPGTLRFADWQSDAQDATNKYDLTLCFQSLPNGAIAGELIYNTSLFLPSRAAGFRDQLLALSAELLADPTAPLRLQPVARPTLAPISVSLEDDFA</sequence>
<evidence type="ECO:0000256" key="3">
    <source>
        <dbReference type="ARBA" id="ARBA00022553"/>
    </source>
</evidence>